<feature type="compositionally biased region" description="Basic and acidic residues" evidence="3">
    <location>
        <begin position="440"/>
        <end position="449"/>
    </location>
</feature>
<feature type="compositionally biased region" description="Polar residues" evidence="3">
    <location>
        <begin position="481"/>
        <end position="498"/>
    </location>
</feature>
<accession>A0A834XDI2</accession>
<feature type="compositionally biased region" description="Polar residues" evidence="3">
    <location>
        <begin position="538"/>
        <end position="547"/>
    </location>
</feature>
<feature type="coiled-coil region" evidence="2">
    <location>
        <begin position="875"/>
        <end position="916"/>
    </location>
</feature>
<feature type="compositionally biased region" description="Low complexity" evidence="3">
    <location>
        <begin position="548"/>
        <end position="559"/>
    </location>
</feature>
<evidence type="ECO:0000313" key="5">
    <source>
        <dbReference type="EMBL" id="KAF7842314.1"/>
    </source>
</evidence>
<comment type="caution">
    <text evidence="5">The sequence shown here is derived from an EMBL/GenBank/DDBJ whole genome shotgun (WGS) entry which is preliminary data.</text>
</comment>
<feature type="region of interest" description="Disordered" evidence="3">
    <location>
        <begin position="431"/>
        <end position="648"/>
    </location>
</feature>
<dbReference type="PANTHER" id="PTHR33463">
    <property type="entry name" value="NB-ARC DOMAIN-CONTAINING PROTEIN-RELATED"/>
    <property type="match status" value="1"/>
</dbReference>
<feature type="region of interest" description="Disordered" evidence="3">
    <location>
        <begin position="361"/>
        <end position="406"/>
    </location>
</feature>
<keyword evidence="6" id="KW-1185">Reference proteome</keyword>
<protein>
    <submittedName>
        <fullName evidence="5">Putative disease resistance protein</fullName>
    </submittedName>
</protein>
<dbReference type="Proteomes" id="UP000634136">
    <property type="component" value="Unassembled WGS sequence"/>
</dbReference>
<feature type="compositionally biased region" description="Polar residues" evidence="3">
    <location>
        <begin position="457"/>
        <end position="468"/>
    </location>
</feature>
<organism evidence="5 6">
    <name type="scientific">Senna tora</name>
    <dbReference type="NCBI Taxonomy" id="362788"/>
    <lineage>
        <taxon>Eukaryota</taxon>
        <taxon>Viridiplantae</taxon>
        <taxon>Streptophyta</taxon>
        <taxon>Embryophyta</taxon>
        <taxon>Tracheophyta</taxon>
        <taxon>Spermatophyta</taxon>
        <taxon>Magnoliopsida</taxon>
        <taxon>eudicotyledons</taxon>
        <taxon>Gunneridae</taxon>
        <taxon>Pentapetalae</taxon>
        <taxon>rosids</taxon>
        <taxon>fabids</taxon>
        <taxon>Fabales</taxon>
        <taxon>Fabaceae</taxon>
        <taxon>Caesalpinioideae</taxon>
        <taxon>Cassia clade</taxon>
        <taxon>Senna</taxon>
    </lineage>
</organism>
<dbReference type="PANTHER" id="PTHR33463:SF209">
    <property type="entry name" value="DISEASE RESISTANCE PROTEIN RPS2-LIKE"/>
    <property type="match status" value="1"/>
</dbReference>
<dbReference type="Pfam" id="PF23247">
    <property type="entry name" value="LRR_RPS2"/>
    <property type="match status" value="1"/>
</dbReference>
<feature type="compositionally biased region" description="Basic and acidic residues" evidence="3">
    <location>
        <begin position="571"/>
        <end position="583"/>
    </location>
</feature>
<feature type="region of interest" description="Disordered" evidence="3">
    <location>
        <begin position="293"/>
        <end position="330"/>
    </location>
</feature>
<reference evidence="5" key="1">
    <citation type="submission" date="2020-09" db="EMBL/GenBank/DDBJ databases">
        <title>Genome-Enabled Discovery of Anthraquinone Biosynthesis in Senna tora.</title>
        <authorList>
            <person name="Kang S.-H."/>
            <person name="Pandey R.P."/>
            <person name="Lee C.-M."/>
            <person name="Sim J.-S."/>
            <person name="Jeong J.-T."/>
            <person name="Choi B.-S."/>
            <person name="Jung M."/>
            <person name="Ginzburg D."/>
            <person name="Zhao K."/>
            <person name="Won S.Y."/>
            <person name="Oh T.-J."/>
            <person name="Yu Y."/>
            <person name="Kim N.-H."/>
            <person name="Lee O.R."/>
            <person name="Lee T.-H."/>
            <person name="Bashyal P."/>
            <person name="Kim T.-S."/>
            <person name="Lee W.-H."/>
            <person name="Kawkins C."/>
            <person name="Kim C.-K."/>
            <person name="Kim J.S."/>
            <person name="Ahn B.O."/>
            <person name="Rhee S.Y."/>
            <person name="Sohng J.K."/>
        </authorList>
    </citation>
    <scope>NUCLEOTIDE SEQUENCE</scope>
    <source>
        <tissue evidence="5">Leaf</tissue>
    </source>
</reference>
<proteinExistence type="predicted"/>
<evidence type="ECO:0000259" key="4">
    <source>
        <dbReference type="Pfam" id="PF23247"/>
    </source>
</evidence>
<feature type="compositionally biased region" description="Low complexity" evidence="3">
    <location>
        <begin position="619"/>
        <end position="629"/>
    </location>
</feature>
<keyword evidence="2" id="KW-0175">Coiled coil</keyword>
<feature type="domain" description="Disease resistance protein At4g27190-like leucine-rich repeats" evidence="4">
    <location>
        <begin position="31"/>
        <end position="139"/>
    </location>
</feature>
<evidence type="ECO:0000256" key="1">
    <source>
        <dbReference type="ARBA" id="ARBA00022821"/>
    </source>
</evidence>
<feature type="compositionally biased region" description="Acidic residues" evidence="3">
    <location>
        <begin position="293"/>
        <end position="315"/>
    </location>
</feature>
<feature type="compositionally biased region" description="Polar residues" evidence="3">
    <location>
        <begin position="378"/>
        <end position="390"/>
    </location>
</feature>
<evidence type="ECO:0000256" key="2">
    <source>
        <dbReference type="SAM" id="Coils"/>
    </source>
</evidence>
<sequence>MLFLEELEVEKCHALKHLITDKGDGHDHMNKSSIFPKLEKVSIKNCRLLESLFPASHCTTFDHVQSVKISRAHKLRYVFGKCYCENTLAHRNQNVEIRLPTLEQLLIHDIPNMVNICSQNSYITTLSLKEFSLIECPQLPIRPLLDFKVGHETQEDLASTKVLEIQLENLTDLHLNNVNIERIYDLERPQIKELIISMLERTWLKNLPELRKCKSLKCLFSISTCGVLPNLGYKQGETKEMIMKDVFPKLETLKLVSLPSLDCVCQGIDFQTVPERFVHDCPNISLTSTVTISDDDVDDKDEYSSEEESLEDQDDEFKATSDEVPFQSQKEATKAIVDEDLEIQEENNNTPNLIESNKEAVNEVSKQVPTSDVPAMLASSSNSIPQQKPSLIQERKEPSVPEGPKLQKATIADEIMDSEEIISKVSPRPLFIPLQNESPQSKKEAKKEFIDEDLEIQEQNSNNSNLIESNKVAPNEAIEQVPSSDIPTMAASPSNSDMSMERGELSVQEGLKSHKETRANEIMDSEGLSKASPATFLIFSQNESPQNTEESTGEGPSSEKYNKPSSSTTKELNETVRGVEKSLDNTQDVEEPTNECSSEEKSNITALAIPPTLEEMKDSISSIPSSKKPQAGVSQSNQADISGNSEFPQDKIIVNQSVTDNPKQFEEDDLIRLFRIMEKSADMKVHKPFVSKNFAIEDDNNKVAKALSDMEISLKMGLQEIASSEENIIRLQDALSFLSSHYFEDGDPSHGLKPTIESLHQEIPSILSSFKQVSARLSTIDTFTELEEKEKNDNEVAKAFADLEASLKMDLNKIVSSEEDNLRLQNALKFLSSQCSEEDGAPSPGLSATIDSLPPPRRKEKHMINEELPQRKLAANTLNSDIDKTEKSMAELKEKILRLQAELNNKEKEFKECEIKLSCMS</sequence>
<feature type="region of interest" description="Disordered" evidence="3">
    <location>
        <begin position="835"/>
        <end position="857"/>
    </location>
</feature>
<name>A0A834XDI2_9FABA</name>
<dbReference type="InterPro" id="IPR057135">
    <property type="entry name" value="At4g27190-like_LRR"/>
</dbReference>
<gene>
    <name evidence="5" type="ORF">G2W53_004612</name>
</gene>
<keyword evidence="1" id="KW-0611">Plant defense</keyword>
<feature type="compositionally biased region" description="Polar residues" evidence="3">
    <location>
        <begin position="632"/>
        <end position="647"/>
    </location>
</feature>
<evidence type="ECO:0000313" key="6">
    <source>
        <dbReference type="Proteomes" id="UP000634136"/>
    </source>
</evidence>
<evidence type="ECO:0000256" key="3">
    <source>
        <dbReference type="SAM" id="MobiDB-lite"/>
    </source>
</evidence>
<feature type="compositionally biased region" description="Basic and acidic residues" evidence="3">
    <location>
        <begin position="511"/>
        <end position="521"/>
    </location>
</feature>
<dbReference type="InterPro" id="IPR050905">
    <property type="entry name" value="Plant_NBS-LRR"/>
</dbReference>
<dbReference type="AlphaFoldDB" id="A0A834XDI2"/>
<dbReference type="EMBL" id="JAAIUW010000002">
    <property type="protein sequence ID" value="KAF7842314.1"/>
    <property type="molecule type" value="Genomic_DNA"/>
</dbReference>